<dbReference type="EMBL" id="MNUE01000017">
    <property type="protein sequence ID" value="OJD35425.1"/>
    <property type="molecule type" value="Genomic_DNA"/>
</dbReference>
<name>A0A1J9R4B7_9PEZI</name>
<dbReference type="GeneID" id="31011970"/>
<protein>
    <submittedName>
        <fullName evidence="2">Uncharacterized protein</fullName>
    </submittedName>
</protein>
<dbReference type="OrthoDB" id="10597715at2759"/>
<evidence type="ECO:0000256" key="1">
    <source>
        <dbReference type="SAM" id="MobiDB-lite"/>
    </source>
</evidence>
<accession>A0A1J9R4B7</accession>
<organism evidence="2 3">
    <name type="scientific">Diplodia corticola</name>
    <dbReference type="NCBI Taxonomy" id="236234"/>
    <lineage>
        <taxon>Eukaryota</taxon>
        <taxon>Fungi</taxon>
        <taxon>Dikarya</taxon>
        <taxon>Ascomycota</taxon>
        <taxon>Pezizomycotina</taxon>
        <taxon>Dothideomycetes</taxon>
        <taxon>Dothideomycetes incertae sedis</taxon>
        <taxon>Botryosphaeriales</taxon>
        <taxon>Botryosphaeriaceae</taxon>
        <taxon>Diplodia</taxon>
    </lineage>
</organism>
<feature type="compositionally biased region" description="Polar residues" evidence="1">
    <location>
        <begin position="33"/>
        <end position="54"/>
    </location>
</feature>
<feature type="region of interest" description="Disordered" evidence="1">
    <location>
        <begin position="1"/>
        <end position="192"/>
    </location>
</feature>
<comment type="caution">
    <text evidence="2">The sequence shown here is derived from an EMBL/GenBank/DDBJ whole genome shotgun (WGS) entry which is preliminary data.</text>
</comment>
<feature type="compositionally biased region" description="Polar residues" evidence="1">
    <location>
        <begin position="137"/>
        <end position="146"/>
    </location>
</feature>
<proteinExistence type="predicted"/>
<feature type="compositionally biased region" description="Pro residues" evidence="1">
    <location>
        <begin position="1"/>
        <end position="12"/>
    </location>
</feature>
<evidence type="ECO:0000313" key="2">
    <source>
        <dbReference type="EMBL" id="OJD35425.1"/>
    </source>
</evidence>
<feature type="compositionally biased region" description="Polar residues" evidence="1">
    <location>
        <begin position="154"/>
        <end position="177"/>
    </location>
</feature>
<dbReference type="Proteomes" id="UP000183809">
    <property type="component" value="Unassembled WGS sequence"/>
</dbReference>
<sequence>MSAPGPHHPPPNDGLDDSSKRFEQQHEERASATVATQAPPSDNSNIARDSQPTLATGHGGGNSQQSQGFSLPSYPYQQQGVQQYDSHQQHNVQQHNIDDSALQVSTNAATGVPSLRRSKRVAGSRALSSMRMLPPSRTMTPVSTHLSPIPMESTDGNMSSPHNRNTEPPTSHPQTPSKIKRKLDDSEEIDTSTRATLTNKSLIEARAIAFLMAHPPADAFHGTTLQRAFLRHAWPNHFHRQPRIIRRDSALLAMGPARLNVSDTMWRAMMDADIATRPPMPVHIADRQIVRCDERHSLRDHSPRGTPSVRCRICPDNIPWDTVTDQPSYHMMCPACIGEHDAALAAEENGEKEGEGEGEEGQTATTTTMMTTTTKTTTTTTTTQTPQQAQAGRLRALLAGGAWARLCDACMARSGMHLMKPCSCQWAVARCFKHRREHLERLDEKVRSNNAAGGDGDDGGDDGGDEQVRSNSVAGGDDGGDDRTDLYKAVQLHAAPDLGGETFEGRRPYCGECWEREATTARVPSAWKCFVCMGVFVMPAGDVVPNWFPFLDPSGRDSPSGHSPASLEEEERSSPASI</sequence>
<feature type="region of interest" description="Disordered" evidence="1">
    <location>
        <begin position="552"/>
        <end position="578"/>
    </location>
</feature>
<reference evidence="2 3" key="1">
    <citation type="submission" date="2016-10" db="EMBL/GenBank/DDBJ databases">
        <title>Proteomics and genomics reveal pathogen-plant mechanisms compatible with a hemibiotrophic lifestyle of Diplodia corticola.</title>
        <authorList>
            <person name="Fernandes I."/>
            <person name="De Jonge R."/>
            <person name="Van De Peer Y."/>
            <person name="Devreese B."/>
            <person name="Alves A."/>
            <person name="Esteves A.C."/>
        </authorList>
    </citation>
    <scope>NUCLEOTIDE SEQUENCE [LARGE SCALE GENOMIC DNA]</scope>
    <source>
        <strain evidence="2 3">CBS 112549</strain>
    </source>
</reference>
<gene>
    <name evidence="2" type="ORF">BKCO1_1700093</name>
</gene>
<dbReference type="RefSeq" id="XP_020131685.1">
    <property type="nucleotide sequence ID" value="XM_020271711.1"/>
</dbReference>
<feature type="compositionally biased region" description="Polar residues" evidence="1">
    <location>
        <begin position="75"/>
        <end position="95"/>
    </location>
</feature>
<keyword evidence="3" id="KW-1185">Reference proteome</keyword>
<feature type="compositionally biased region" description="Basic and acidic residues" evidence="1">
    <location>
        <begin position="17"/>
        <end position="30"/>
    </location>
</feature>
<dbReference type="AlphaFoldDB" id="A0A1J9R4B7"/>
<evidence type="ECO:0000313" key="3">
    <source>
        <dbReference type="Proteomes" id="UP000183809"/>
    </source>
</evidence>
<feature type="compositionally biased region" description="Acidic residues" evidence="1">
    <location>
        <begin position="455"/>
        <end position="465"/>
    </location>
</feature>
<feature type="region of interest" description="Disordered" evidence="1">
    <location>
        <begin position="346"/>
        <end position="366"/>
    </location>
</feature>
<feature type="region of interest" description="Disordered" evidence="1">
    <location>
        <begin position="443"/>
        <end position="484"/>
    </location>
</feature>